<evidence type="ECO:0000256" key="1">
    <source>
        <dbReference type="SAM" id="MobiDB-lite"/>
    </source>
</evidence>
<keyword evidence="3" id="KW-1185">Reference proteome</keyword>
<comment type="caution">
    <text evidence="2">The sequence shown here is derived from an EMBL/GenBank/DDBJ whole genome shotgun (WGS) entry which is preliminary data.</text>
</comment>
<dbReference type="AlphaFoldDB" id="A0AAD3T724"/>
<dbReference type="Proteomes" id="UP001279734">
    <property type="component" value="Unassembled WGS sequence"/>
</dbReference>
<evidence type="ECO:0000313" key="3">
    <source>
        <dbReference type="Proteomes" id="UP001279734"/>
    </source>
</evidence>
<sequence>MPSDAPPIIQDNLGLLMVGNPESVTSGQISSESQNCPIQEEADVGVGKLCTILKKLVESRVPSYNAKSLQEGDVSIVAPPVCKLPEKLGVPTSSAKLLKSIQKKPQGPKRKTFLSAHSHE</sequence>
<reference evidence="2" key="1">
    <citation type="submission" date="2023-05" db="EMBL/GenBank/DDBJ databases">
        <title>Nepenthes gracilis genome sequencing.</title>
        <authorList>
            <person name="Fukushima K."/>
        </authorList>
    </citation>
    <scope>NUCLEOTIDE SEQUENCE</scope>
    <source>
        <strain evidence="2">SING2019-196</strain>
    </source>
</reference>
<gene>
    <name evidence="2" type="ORF">Nepgr_025973</name>
</gene>
<accession>A0AAD3T724</accession>
<proteinExistence type="predicted"/>
<dbReference type="EMBL" id="BSYO01000027">
    <property type="protein sequence ID" value="GMH24130.1"/>
    <property type="molecule type" value="Genomic_DNA"/>
</dbReference>
<evidence type="ECO:0000313" key="2">
    <source>
        <dbReference type="EMBL" id="GMH24130.1"/>
    </source>
</evidence>
<feature type="region of interest" description="Disordered" evidence="1">
    <location>
        <begin position="98"/>
        <end position="120"/>
    </location>
</feature>
<organism evidence="2 3">
    <name type="scientific">Nepenthes gracilis</name>
    <name type="common">Slender pitcher plant</name>
    <dbReference type="NCBI Taxonomy" id="150966"/>
    <lineage>
        <taxon>Eukaryota</taxon>
        <taxon>Viridiplantae</taxon>
        <taxon>Streptophyta</taxon>
        <taxon>Embryophyta</taxon>
        <taxon>Tracheophyta</taxon>
        <taxon>Spermatophyta</taxon>
        <taxon>Magnoliopsida</taxon>
        <taxon>eudicotyledons</taxon>
        <taxon>Gunneridae</taxon>
        <taxon>Pentapetalae</taxon>
        <taxon>Caryophyllales</taxon>
        <taxon>Nepenthaceae</taxon>
        <taxon>Nepenthes</taxon>
    </lineage>
</organism>
<protein>
    <submittedName>
        <fullName evidence="2">Uncharacterized protein</fullName>
    </submittedName>
</protein>
<name>A0AAD3T724_NEPGR</name>